<organism evidence="2">
    <name type="scientific">Fonticula alba</name>
    <name type="common">Slime mold</name>
    <dbReference type="NCBI Taxonomy" id="691883"/>
    <lineage>
        <taxon>Eukaryota</taxon>
        <taxon>Rotosphaerida</taxon>
        <taxon>Fonticulaceae</taxon>
        <taxon>Fonticula</taxon>
    </lineage>
</organism>
<evidence type="ECO:0000313" key="2">
    <source>
        <dbReference type="EMBL" id="KCV68099.1"/>
    </source>
</evidence>
<dbReference type="AlphaFoldDB" id="A0A058Z1F2"/>
<feature type="region of interest" description="Disordered" evidence="1">
    <location>
        <begin position="330"/>
        <end position="419"/>
    </location>
</feature>
<evidence type="ECO:0000313" key="3">
    <source>
        <dbReference type="Proteomes" id="UP000030693"/>
    </source>
</evidence>
<dbReference type="GeneID" id="20530076"/>
<gene>
    <name evidence="2" type="ORF">H696_05351</name>
</gene>
<protein>
    <submittedName>
        <fullName evidence="2">Uncharacterized protein</fullName>
    </submittedName>
</protein>
<keyword evidence="3" id="KW-1185">Reference proteome</keyword>
<feature type="compositionally biased region" description="Basic residues" evidence="1">
    <location>
        <begin position="388"/>
        <end position="400"/>
    </location>
</feature>
<proteinExistence type="predicted"/>
<name>A0A058Z1F2_FONAL</name>
<dbReference type="RefSeq" id="XP_009497473.1">
    <property type="nucleotide sequence ID" value="XM_009499198.1"/>
</dbReference>
<feature type="region of interest" description="Disordered" evidence="1">
    <location>
        <begin position="508"/>
        <end position="539"/>
    </location>
</feature>
<dbReference type="EMBL" id="KB932210">
    <property type="protein sequence ID" value="KCV68099.1"/>
    <property type="molecule type" value="Genomic_DNA"/>
</dbReference>
<dbReference type="Proteomes" id="UP000030693">
    <property type="component" value="Unassembled WGS sequence"/>
</dbReference>
<evidence type="ECO:0000256" key="1">
    <source>
        <dbReference type="SAM" id="MobiDB-lite"/>
    </source>
</evidence>
<sequence>MALPMRTRPNQRPPPTPLADIVPLLLAPESLLSKHQLFRYRAAASPLAMGLLSTGPNPFWPLLPIDLRRPMMWQLVQASIQSRISTMTLQRQRPQPLSLTTRRWSNTLLGQALLRHYVEEHPSLMTHSPNQIGSFHRRRHIRMMARLIRDASASVNLLMMKSQPAYLNRMNVTPSEYQVLVRAAQDSGFSEPVSSMARRFYLPATSILQALKHAFPAYKYINRQWNLPFEIRSQILLMARHSLRLVSLEDIGTRLGLPTKVVGELLLWYLPGTPLLHFSRETVNFTRRPVSDMSQAFATFLSLARQSEYGAAESNALQLSLEDAFLAGPASSPGGNGSSSAGPRPASWSNAGACSAGASPADPASSLVPAPGSGSPSARHQKALSLHLARRRKKDPRKHAAALEQQGPHPDHQPDTPAGRLTMLANRAGIPLIFAEALLLLHLPEHPLLEGSPLARVAIPVHERLDRLGSSHLPNPDHLARRFRLSRSMANLVLLTYLPLVPGNEGAPLADPAGPAPEHSDFAGGGPGGPSPGRRSTIDDLIRGSGVQAIQIASRLMRLPPPGPQPYEAGTTGDPDFGADPAGIEAIMLAAGADSMGASTAQAAARAAKDLRSRKRIRSYAHPQDVPSTDPLYHSVQRAMRLPYDELQTPTERALFLLWNRSGVSLSQREISNLSNLYPMAVHRLAKRYAPNFESPYIYRLPTDLIRRIVELGSRVDDQGRRLFSLTDLQLITKADVATLHYNLNRYIPGWSNLPQRSRNSGQRLIAEQELFKGGPVHTKSPVLARRPNVVIRV</sequence>
<reference evidence="2" key="1">
    <citation type="submission" date="2013-04" db="EMBL/GenBank/DDBJ databases">
        <title>The Genome Sequence of Fonticula alba ATCC 38817.</title>
        <authorList>
            <consortium name="The Broad Institute Genomics Platform"/>
            <person name="Russ C."/>
            <person name="Cuomo C."/>
            <person name="Burger G."/>
            <person name="Gray M.W."/>
            <person name="Holland P.W.H."/>
            <person name="King N."/>
            <person name="Lang F.B.F."/>
            <person name="Roger A.J."/>
            <person name="Ruiz-Trillo I."/>
            <person name="Brown M."/>
            <person name="Walker B."/>
            <person name="Young S."/>
            <person name="Zeng Q."/>
            <person name="Gargeya S."/>
            <person name="Fitzgerald M."/>
            <person name="Haas B."/>
            <person name="Abouelleil A."/>
            <person name="Allen A.W."/>
            <person name="Alvarado L."/>
            <person name="Arachchi H.M."/>
            <person name="Berlin A.M."/>
            <person name="Chapman S.B."/>
            <person name="Gainer-Dewar J."/>
            <person name="Goldberg J."/>
            <person name="Griggs A."/>
            <person name="Gujja S."/>
            <person name="Hansen M."/>
            <person name="Howarth C."/>
            <person name="Imamovic A."/>
            <person name="Ireland A."/>
            <person name="Larimer J."/>
            <person name="McCowan C."/>
            <person name="Murphy C."/>
            <person name="Pearson M."/>
            <person name="Poon T.W."/>
            <person name="Priest M."/>
            <person name="Roberts A."/>
            <person name="Saif S."/>
            <person name="Shea T."/>
            <person name="Sisk P."/>
            <person name="Sykes S."/>
            <person name="Wortman J."/>
            <person name="Nusbaum C."/>
            <person name="Birren B."/>
        </authorList>
    </citation>
    <scope>NUCLEOTIDE SEQUENCE [LARGE SCALE GENOMIC DNA]</scope>
    <source>
        <strain evidence="2">ATCC 38817</strain>
    </source>
</reference>
<feature type="compositionally biased region" description="Low complexity" evidence="1">
    <location>
        <begin position="330"/>
        <end position="366"/>
    </location>
</feature>
<feature type="compositionally biased region" description="Low complexity" evidence="1">
    <location>
        <begin position="508"/>
        <end position="517"/>
    </location>
</feature>
<accession>A0A058Z1F2</accession>